<evidence type="ECO:0000256" key="1">
    <source>
        <dbReference type="SAM" id="MobiDB-lite"/>
    </source>
</evidence>
<dbReference type="EMBL" id="JABBWG010000039">
    <property type="protein sequence ID" value="KAG1808292.1"/>
    <property type="molecule type" value="Genomic_DNA"/>
</dbReference>
<proteinExistence type="predicted"/>
<organism evidence="2 3">
    <name type="scientific">Suillus subaureus</name>
    <dbReference type="NCBI Taxonomy" id="48587"/>
    <lineage>
        <taxon>Eukaryota</taxon>
        <taxon>Fungi</taxon>
        <taxon>Dikarya</taxon>
        <taxon>Basidiomycota</taxon>
        <taxon>Agaricomycotina</taxon>
        <taxon>Agaricomycetes</taxon>
        <taxon>Agaricomycetidae</taxon>
        <taxon>Boletales</taxon>
        <taxon>Suillineae</taxon>
        <taxon>Suillaceae</taxon>
        <taxon>Suillus</taxon>
    </lineage>
</organism>
<dbReference type="AlphaFoldDB" id="A0A9P7J8I4"/>
<keyword evidence="3" id="KW-1185">Reference proteome</keyword>
<accession>A0A9P7J8I4</accession>
<name>A0A9P7J8I4_9AGAM</name>
<protein>
    <submittedName>
        <fullName evidence="2">Uncharacterized protein</fullName>
    </submittedName>
</protein>
<dbReference type="GeneID" id="64630792"/>
<feature type="compositionally biased region" description="Low complexity" evidence="1">
    <location>
        <begin position="275"/>
        <end position="290"/>
    </location>
</feature>
<feature type="compositionally biased region" description="Polar residues" evidence="1">
    <location>
        <begin position="93"/>
        <end position="107"/>
    </location>
</feature>
<dbReference type="OrthoDB" id="5599613at2759"/>
<feature type="compositionally biased region" description="Low complexity" evidence="1">
    <location>
        <begin position="30"/>
        <end position="47"/>
    </location>
</feature>
<feature type="compositionally biased region" description="Low complexity" evidence="1">
    <location>
        <begin position="74"/>
        <end position="90"/>
    </location>
</feature>
<gene>
    <name evidence="2" type="ORF">BJ212DRAFT_1384503</name>
</gene>
<feature type="compositionally biased region" description="Polar residues" evidence="1">
    <location>
        <begin position="376"/>
        <end position="390"/>
    </location>
</feature>
<evidence type="ECO:0000313" key="3">
    <source>
        <dbReference type="Proteomes" id="UP000807769"/>
    </source>
</evidence>
<feature type="compositionally biased region" description="Low complexity" evidence="1">
    <location>
        <begin position="225"/>
        <end position="239"/>
    </location>
</feature>
<feature type="compositionally biased region" description="Polar residues" evidence="1">
    <location>
        <begin position="412"/>
        <end position="422"/>
    </location>
</feature>
<reference evidence="2" key="1">
    <citation type="journal article" date="2020" name="New Phytol.">
        <title>Comparative genomics reveals dynamic genome evolution in host specialist ectomycorrhizal fungi.</title>
        <authorList>
            <person name="Lofgren L.A."/>
            <person name="Nguyen N.H."/>
            <person name="Vilgalys R."/>
            <person name="Ruytinx J."/>
            <person name="Liao H.L."/>
            <person name="Branco S."/>
            <person name="Kuo A."/>
            <person name="LaButti K."/>
            <person name="Lipzen A."/>
            <person name="Andreopoulos W."/>
            <person name="Pangilinan J."/>
            <person name="Riley R."/>
            <person name="Hundley H."/>
            <person name="Na H."/>
            <person name="Barry K."/>
            <person name="Grigoriev I.V."/>
            <person name="Stajich J.E."/>
            <person name="Kennedy P.G."/>
        </authorList>
    </citation>
    <scope>NUCLEOTIDE SEQUENCE</scope>
    <source>
        <strain evidence="2">MN1</strain>
    </source>
</reference>
<feature type="compositionally biased region" description="Polar residues" evidence="1">
    <location>
        <begin position="113"/>
        <end position="127"/>
    </location>
</feature>
<dbReference type="Proteomes" id="UP000807769">
    <property type="component" value="Unassembled WGS sequence"/>
</dbReference>
<feature type="compositionally biased region" description="Polar residues" evidence="1">
    <location>
        <begin position="199"/>
        <end position="213"/>
    </location>
</feature>
<comment type="caution">
    <text evidence="2">The sequence shown here is derived from an EMBL/GenBank/DDBJ whole genome shotgun (WGS) entry which is preliminary data.</text>
</comment>
<feature type="compositionally biased region" description="Basic and acidic residues" evidence="1">
    <location>
        <begin position="324"/>
        <end position="335"/>
    </location>
</feature>
<feature type="compositionally biased region" description="Low complexity" evidence="1">
    <location>
        <begin position="139"/>
        <end position="154"/>
    </location>
</feature>
<evidence type="ECO:0000313" key="2">
    <source>
        <dbReference type="EMBL" id="KAG1808292.1"/>
    </source>
</evidence>
<feature type="region of interest" description="Disordered" evidence="1">
    <location>
        <begin position="376"/>
        <end position="447"/>
    </location>
</feature>
<feature type="region of interest" description="Disordered" evidence="1">
    <location>
        <begin position="550"/>
        <end position="569"/>
    </location>
</feature>
<sequence>MSSKKSSKKAAKAKVPDRNLRVTDFFTRRPAQASSSSVVSSQPSPVALATRSRQTHAHEASVAVCNKQTMTPILSASRTSTSSSSATLLSPPHTASRTRSFACQTPTGPMPSSRITRSHTAQNTPRRVSQKRPRSPDQSLGASHLLSASSSVKAKLPHKRKKKFESDSESEPPTGVIYVHKPGSPFKPSILAPPLTGPHTPSSNTRSLSQVNEQVHKWRQTTLASPSSSVINDSSPCDSGVTDAGLPVPVATPLNDDARSRSATSLPSAPPETPLQPSASLPSPPDTAGAPPHPATPASDKAGKAAQLIANIKAKAFAESPLSDEEKNYKFRELDESSDDDLENMTLLPNKKGKGKSSHLPVLNGMDGVFDSPLSSVASSLPKPSTSYNLRNRRSPSASPTRPPVDTHKMSRSQVHTRSGRTSKPAPPLHLPTIVVTKNAPGPSKLKKSFNPLEALLREKKAAEKRGNGSAAFLRAEDALQAHISSDADLGDDLNLADEGAAWQAIQEHAQRKSSSPMLEPLEDDVFMGERETKILGREAGEKIEKILTSDKNSGSRKPKGEGVGVPLWREGTDDGGMVVDDEYNVSFGDASNHPVLALLQHLSGIGAADQLALTLSSGVLGALGPEEKSIVVSPLFALAISLIESRLSGAAYSALHSLWSATSCTSKSALHFTDIATALVNLGACRHVAEDLRWTIREDVHPLHITAEDRSRVLSKLVTLVGIAGRTENLVAEDIPDVLLSLVLIGLDRTTSNELRTNLHLAIDGICRTINTSTHLSIHQRLLNHASTLTPANKAHFVSFFSSGSGRTRHIAQWLAYAMFLPNSRPSDALPPLDPLILLLSPVPGSDELFDVTSANADFEDLGHYFAIISVALTNIEAYVHEENSFSQSISRQSSIDDSPRKSQKPLAPIELLLRVLEVTQGRIVDTRAAHLDRSRTKAEMHRLQMRVYYQRQALKPAAAWTKMATIQHYFGPK</sequence>
<dbReference type="RefSeq" id="XP_041188576.1">
    <property type="nucleotide sequence ID" value="XM_041336775.1"/>
</dbReference>
<feature type="region of interest" description="Disordered" evidence="1">
    <location>
        <begin position="21"/>
        <end position="360"/>
    </location>
</feature>